<comment type="caution">
    <text evidence="1">The sequence shown here is derived from an EMBL/GenBank/DDBJ whole genome shotgun (WGS) entry which is preliminary data.</text>
</comment>
<name>A0A8X6QWH0_NEPPI</name>
<proteinExistence type="predicted"/>
<protein>
    <submittedName>
        <fullName evidence="1">Uncharacterized protein</fullName>
    </submittedName>
</protein>
<evidence type="ECO:0000313" key="1">
    <source>
        <dbReference type="EMBL" id="GFU40309.1"/>
    </source>
</evidence>
<dbReference type="EMBL" id="BMAW01131664">
    <property type="protein sequence ID" value="GFU40309.1"/>
    <property type="molecule type" value="Genomic_DNA"/>
</dbReference>
<keyword evidence="2" id="KW-1185">Reference proteome</keyword>
<organism evidence="1 2">
    <name type="scientific">Nephila pilipes</name>
    <name type="common">Giant wood spider</name>
    <name type="synonym">Nephila maculata</name>
    <dbReference type="NCBI Taxonomy" id="299642"/>
    <lineage>
        <taxon>Eukaryota</taxon>
        <taxon>Metazoa</taxon>
        <taxon>Ecdysozoa</taxon>
        <taxon>Arthropoda</taxon>
        <taxon>Chelicerata</taxon>
        <taxon>Arachnida</taxon>
        <taxon>Araneae</taxon>
        <taxon>Araneomorphae</taxon>
        <taxon>Entelegynae</taxon>
        <taxon>Araneoidea</taxon>
        <taxon>Nephilidae</taxon>
        <taxon>Nephila</taxon>
    </lineage>
</organism>
<sequence length="78" mass="8575">MRGPRALCDFRFQHQTLSDTVYNGSKTEQLQELWNASVILNDESSFTLGSNVMMSGCEESLDSGSVHALLLSGSNPEH</sequence>
<dbReference type="Proteomes" id="UP000887013">
    <property type="component" value="Unassembled WGS sequence"/>
</dbReference>
<reference evidence="1" key="1">
    <citation type="submission" date="2020-08" db="EMBL/GenBank/DDBJ databases">
        <title>Multicomponent nature underlies the extraordinary mechanical properties of spider dragline silk.</title>
        <authorList>
            <person name="Kono N."/>
            <person name="Nakamura H."/>
            <person name="Mori M."/>
            <person name="Yoshida Y."/>
            <person name="Ohtoshi R."/>
            <person name="Malay A.D."/>
            <person name="Moran D.A.P."/>
            <person name="Tomita M."/>
            <person name="Numata K."/>
            <person name="Arakawa K."/>
        </authorList>
    </citation>
    <scope>NUCLEOTIDE SEQUENCE</scope>
</reference>
<dbReference type="AlphaFoldDB" id="A0A8X6QWH0"/>
<accession>A0A8X6QWH0</accession>
<gene>
    <name evidence="1" type="ORF">NPIL_283501</name>
</gene>
<evidence type="ECO:0000313" key="2">
    <source>
        <dbReference type="Proteomes" id="UP000887013"/>
    </source>
</evidence>